<evidence type="ECO:0000313" key="1">
    <source>
        <dbReference type="EMBL" id="MBB4890604.1"/>
    </source>
</evidence>
<sequence>MLDIGTPRREPDSERRWCEKVTVIFTNTGGRPVTDGAVTFGTHIIGPLGTDWATLTSSEPLPVPIDAGQAREKTWTVCVDAWRVPLGMHIETRDVSVKWE</sequence>
<dbReference type="RefSeq" id="WP_229822902.1">
    <property type="nucleotide sequence ID" value="NZ_BMRW01000022.1"/>
</dbReference>
<protein>
    <submittedName>
        <fullName evidence="1">Uncharacterized protein</fullName>
    </submittedName>
</protein>
<comment type="caution">
    <text evidence="1">The sequence shown here is derived from an EMBL/GenBank/DDBJ whole genome shotgun (WGS) entry which is preliminary data.</text>
</comment>
<dbReference type="AlphaFoldDB" id="A0A7W7LI48"/>
<organism evidence="1 2">
    <name type="scientific">Streptomyces netropsis</name>
    <name type="common">Streptoverticillium netropsis</name>
    <dbReference type="NCBI Taxonomy" id="55404"/>
    <lineage>
        <taxon>Bacteria</taxon>
        <taxon>Bacillati</taxon>
        <taxon>Actinomycetota</taxon>
        <taxon>Actinomycetes</taxon>
        <taxon>Kitasatosporales</taxon>
        <taxon>Streptomycetaceae</taxon>
        <taxon>Streptomyces</taxon>
    </lineage>
</organism>
<keyword evidence="2" id="KW-1185">Reference proteome</keyword>
<gene>
    <name evidence="1" type="ORF">FHS38_006689</name>
</gene>
<dbReference type="EMBL" id="JACHJG010000021">
    <property type="protein sequence ID" value="MBB4890604.1"/>
    <property type="molecule type" value="Genomic_DNA"/>
</dbReference>
<evidence type="ECO:0000313" key="2">
    <source>
        <dbReference type="Proteomes" id="UP000556436"/>
    </source>
</evidence>
<name>A0A7W7LI48_STRNE</name>
<dbReference type="Proteomes" id="UP000556436">
    <property type="component" value="Unassembled WGS sequence"/>
</dbReference>
<reference evidence="1 2" key="1">
    <citation type="submission" date="2020-08" db="EMBL/GenBank/DDBJ databases">
        <title>Genomic Encyclopedia of Type Strains, Phase III (KMG-III): the genomes of soil and plant-associated and newly described type strains.</title>
        <authorList>
            <person name="Whitman W."/>
        </authorList>
    </citation>
    <scope>NUCLEOTIDE SEQUENCE [LARGE SCALE GENOMIC DNA]</scope>
    <source>
        <strain evidence="1 2">CECT 3265</strain>
    </source>
</reference>
<accession>A0A7W7LI48</accession>
<proteinExistence type="predicted"/>